<keyword evidence="2" id="KW-0813">Transport</keyword>
<evidence type="ECO:0000256" key="3">
    <source>
        <dbReference type="SAM" id="SignalP"/>
    </source>
</evidence>
<dbReference type="InterPro" id="IPR058649">
    <property type="entry name" value="CzcB_C"/>
</dbReference>
<dbReference type="NCBIfam" id="TIGR01730">
    <property type="entry name" value="RND_mfp"/>
    <property type="match status" value="1"/>
</dbReference>
<evidence type="ECO:0000259" key="4">
    <source>
        <dbReference type="Pfam" id="PF25954"/>
    </source>
</evidence>
<evidence type="ECO:0000256" key="2">
    <source>
        <dbReference type="ARBA" id="ARBA00022448"/>
    </source>
</evidence>
<dbReference type="InterPro" id="IPR058647">
    <property type="entry name" value="BSH_CzcB-like"/>
</dbReference>
<evidence type="ECO:0000259" key="5">
    <source>
        <dbReference type="Pfam" id="PF25973"/>
    </source>
</evidence>
<dbReference type="RefSeq" id="WP_197526146.1">
    <property type="nucleotide sequence ID" value="NZ_SJPR01000001.1"/>
</dbReference>
<dbReference type="EMBL" id="SJPR01000001">
    <property type="protein sequence ID" value="TWT99432.1"/>
    <property type="molecule type" value="Genomic_DNA"/>
</dbReference>
<feature type="domain" description="CzcB-like barrel-sandwich hybrid" evidence="5">
    <location>
        <begin position="88"/>
        <end position="325"/>
    </location>
</feature>
<dbReference type="Gene3D" id="2.40.50.100">
    <property type="match status" value="1"/>
</dbReference>
<dbReference type="InterPro" id="IPR058792">
    <property type="entry name" value="Beta-barrel_RND_2"/>
</dbReference>
<accession>A0A5C6AHC1</accession>
<dbReference type="GO" id="GO:0016020">
    <property type="term" value="C:membrane"/>
    <property type="evidence" value="ECO:0007669"/>
    <property type="project" value="InterPro"/>
</dbReference>
<evidence type="ECO:0000313" key="7">
    <source>
        <dbReference type="EMBL" id="TWT99432.1"/>
    </source>
</evidence>
<protein>
    <submittedName>
        <fullName evidence="7">Cobalt-zinc-cadmium resistance protein CzcB</fullName>
    </submittedName>
</protein>
<dbReference type="GO" id="GO:0022857">
    <property type="term" value="F:transmembrane transporter activity"/>
    <property type="evidence" value="ECO:0007669"/>
    <property type="project" value="InterPro"/>
</dbReference>
<evidence type="ECO:0000256" key="1">
    <source>
        <dbReference type="ARBA" id="ARBA00009477"/>
    </source>
</evidence>
<dbReference type="Pfam" id="PF25954">
    <property type="entry name" value="Beta-barrel_RND_2"/>
    <property type="match status" value="1"/>
</dbReference>
<dbReference type="Pfam" id="PF25973">
    <property type="entry name" value="BSH_CzcB"/>
    <property type="match status" value="1"/>
</dbReference>
<keyword evidence="8" id="KW-1185">Reference proteome</keyword>
<reference evidence="7 8" key="1">
    <citation type="submission" date="2019-02" db="EMBL/GenBank/DDBJ databases">
        <title>Deep-cultivation of Planctomycetes and their phenomic and genomic characterization uncovers novel biology.</title>
        <authorList>
            <person name="Wiegand S."/>
            <person name="Jogler M."/>
            <person name="Boedeker C."/>
            <person name="Pinto D."/>
            <person name="Vollmers J."/>
            <person name="Rivas-Marin E."/>
            <person name="Kohn T."/>
            <person name="Peeters S.H."/>
            <person name="Heuer A."/>
            <person name="Rast P."/>
            <person name="Oberbeckmann S."/>
            <person name="Bunk B."/>
            <person name="Jeske O."/>
            <person name="Meyerdierks A."/>
            <person name="Storesund J.E."/>
            <person name="Kallscheuer N."/>
            <person name="Luecker S."/>
            <person name="Lage O.M."/>
            <person name="Pohl T."/>
            <person name="Merkel B.J."/>
            <person name="Hornburger P."/>
            <person name="Mueller R.-W."/>
            <person name="Bruemmer F."/>
            <person name="Labrenz M."/>
            <person name="Spormann A.M."/>
            <person name="Op Den Camp H."/>
            <person name="Overmann J."/>
            <person name="Amann R."/>
            <person name="Jetten M.S.M."/>
            <person name="Mascher T."/>
            <person name="Medema M.H."/>
            <person name="Devos D.P."/>
            <person name="Kaster A.-K."/>
            <person name="Ovreas L."/>
            <person name="Rohde M."/>
            <person name="Galperin M.Y."/>
            <person name="Jogler C."/>
        </authorList>
    </citation>
    <scope>NUCLEOTIDE SEQUENCE [LARGE SCALE GENOMIC DNA]</scope>
    <source>
        <strain evidence="7 8">Pla108</strain>
    </source>
</reference>
<feature type="chain" id="PRO_5022689165" evidence="3">
    <location>
        <begin position="20"/>
        <end position="482"/>
    </location>
</feature>
<comment type="caution">
    <text evidence="7">The sequence shown here is derived from an EMBL/GenBank/DDBJ whole genome shotgun (WGS) entry which is preliminary data.</text>
</comment>
<proteinExistence type="inferred from homology"/>
<dbReference type="SUPFAM" id="SSF111369">
    <property type="entry name" value="HlyD-like secretion proteins"/>
    <property type="match status" value="1"/>
</dbReference>
<dbReference type="GO" id="GO:0060003">
    <property type="term" value="P:copper ion export"/>
    <property type="evidence" value="ECO:0007669"/>
    <property type="project" value="TreeGrafter"/>
</dbReference>
<feature type="signal peptide" evidence="3">
    <location>
        <begin position="1"/>
        <end position="19"/>
    </location>
</feature>
<organism evidence="7 8">
    <name type="scientific">Botrimarina colliarenosi</name>
    <dbReference type="NCBI Taxonomy" id="2528001"/>
    <lineage>
        <taxon>Bacteria</taxon>
        <taxon>Pseudomonadati</taxon>
        <taxon>Planctomycetota</taxon>
        <taxon>Planctomycetia</taxon>
        <taxon>Pirellulales</taxon>
        <taxon>Lacipirellulaceae</taxon>
        <taxon>Botrimarina</taxon>
    </lineage>
</organism>
<keyword evidence="3" id="KW-0732">Signal</keyword>
<dbReference type="Gene3D" id="2.40.30.170">
    <property type="match status" value="1"/>
</dbReference>
<dbReference type="GO" id="GO:0015679">
    <property type="term" value="P:plasma membrane copper ion transport"/>
    <property type="evidence" value="ECO:0007669"/>
    <property type="project" value="TreeGrafter"/>
</dbReference>
<dbReference type="PANTHER" id="PTHR30097">
    <property type="entry name" value="CATION EFFLUX SYSTEM PROTEIN CUSB"/>
    <property type="match status" value="1"/>
</dbReference>
<gene>
    <name evidence="7" type="primary">czcB</name>
    <name evidence="7" type="ORF">Pla108_03710</name>
</gene>
<dbReference type="Gene3D" id="2.40.420.20">
    <property type="match status" value="1"/>
</dbReference>
<dbReference type="GO" id="GO:0030313">
    <property type="term" value="C:cell envelope"/>
    <property type="evidence" value="ECO:0007669"/>
    <property type="project" value="TreeGrafter"/>
</dbReference>
<feature type="domain" description="CzcB-like C-terminal circularly permuted SH3-like" evidence="6">
    <location>
        <begin position="415"/>
        <end position="473"/>
    </location>
</feature>
<dbReference type="InterPro" id="IPR051909">
    <property type="entry name" value="MFP_Cation_Efflux"/>
</dbReference>
<comment type="similarity">
    <text evidence="1">Belongs to the membrane fusion protein (MFP) (TC 8.A.1) family.</text>
</comment>
<dbReference type="Pfam" id="PF25975">
    <property type="entry name" value="CzcB_C"/>
    <property type="match status" value="1"/>
</dbReference>
<dbReference type="InterPro" id="IPR006143">
    <property type="entry name" value="RND_pump_MFP"/>
</dbReference>
<evidence type="ECO:0000313" key="8">
    <source>
        <dbReference type="Proteomes" id="UP000317421"/>
    </source>
</evidence>
<sequence precursor="true">MKPLLLYVGLVFASVVVTAAAMTALRPAPVGADLSVESPPDTAAATPLHLHPAEREAAGIELTKIEAQLVQTTRTLPGRIVYDATKHVSIVAAEGGVVESVLVQPGDRVAAGQTLAVMRCPAVGMARSELMSRKAALALATNEYEWRLAVSDGVQTLLHLIEQGQPIEEIERRVEQQRIGTPGAALLTAYSEQLLAQRLSQSATGPGGSGVLSGRVVDERRSSAQQAAARMKAAGEQALFEASQSCVAAGSDVEAARRRVEVARQEVATLIGLPSGAGGESSSLSTDEDLSMLAIRSPLAGTIERREISASERAAKGTELFVVADTSHLWVEADIRGGDWALLCVSEADSVRVTTPATGDANWTARVNFIGRQIDPLSGSAPLVAELDNRDGLLRPGLFARIDVPTSPLTTALVAPDSAVIDLNGQPTVFVPVGEVFEPLPVEIGRRFGDLVEILSPLQAGQEIVGTGAFFLKSEQLLAGEE</sequence>
<evidence type="ECO:0000259" key="6">
    <source>
        <dbReference type="Pfam" id="PF25975"/>
    </source>
</evidence>
<dbReference type="FunFam" id="2.40.30.170:FF:000010">
    <property type="entry name" value="Efflux RND transporter periplasmic adaptor subunit"/>
    <property type="match status" value="1"/>
</dbReference>
<dbReference type="AlphaFoldDB" id="A0A5C6AHC1"/>
<name>A0A5C6AHC1_9BACT</name>
<dbReference type="Proteomes" id="UP000317421">
    <property type="component" value="Unassembled WGS sequence"/>
</dbReference>
<feature type="domain" description="CusB-like beta-barrel" evidence="4">
    <location>
        <begin position="329"/>
        <end position="404"/>
    </location>
</feature>
<dbReference type="PANTHER" id="PTHR30097:SF4">
    <property type="entry name" value="SLR6042 PROTEIN"/>
    <property type="match status" value="1"/>
</dbReference>